<proteinExistence type="predicted"/>
<reference evidence="3 4" key="1">
    <citation type="submission" date="2013-07" db="EMBL/GenBank/DDBJ databases">
        <authorList>
            <consortium name="DOE Joint Genome Institute"/>
            <person name="Reeve W."/>
            <person name="Huntemann M."/>
            <person name="Han J."/>
            <person name="Chen A."/>
            <person name="Kyrpides N."/>
            <person name="Mavromatis K."/>
            <person name="Markowitz V."/>
            <person name="Palaniappan K."/>
            <person name="Ivanova N."/>
            <person name="Schaumberg A."/>
            <person name="Pati A."/>
            <person name="Liolios K."/>
            <person name="Nordberg H.P."/>
            <person name="Cantor M.N."/>
            <person name="Hua S.X."/>
            <person name="Woyke T."/>
        </authorList>
    </citation>
    <scope>NUCLEOTIDE SEQUENCE [LARGE SCALE GENOMIC DNA]</scope>
    <source>
        <strain evidence="3 4">DSM 43889</strain>
    </source>
</reference>
<name>A0ABT1JMV2_ACTCY</name>
<dbReference type="RefSeq" id="WP_051314004.1">
    <property type="nucleotide sequence ID" value="NZ_AUBJ02000001.1"/>
</dbReference>
<dbReference type="PROSITE" id="PS51257">
    <property type="entry name" value="PROKAR_LIPOPROTEIN"/>
    <property type="match status" value="1"/>
</dbReference>
<evidence type="ECO:0008006" key="5">
    <source>
        <dbReference type="Google" id="ProtNLM"/>
    </source>
</evidence>
<evidence type="ECO:0000313" key="3">
    <source>
        <dbReference type="EMBL" id="MCP2333860.1"/>
    </source>
</evidence>
<feature type="signal peptide" evidence="2">
    <location>
        <begin position="1"/>
        <end position="23"/>
    </location>
</feature>
<feature type="region of interest" description="Disordered" evidence="1">
    <location>
        <begin position="198"/>
        <end position="217"/>
    </location>
</feature>
<accession>A0ABT1JMV2</accession>
<dbReference type="Proteomes" id="UP000791080">
    <property type="component" value="Unassembled WGS sequence"/>
</dbReference>
<feature type="chain" id="PRO_5045091664" description="Lipoprotein" evidence="2">
    <location>
        <begin position="24"/>
        <end position="217"/>
    </location>
</feature>
<keyword evidence="2" id="KW-0732">Signal</keyword>
<sequence>MTTRAFRTGVTATCVLLALAGCAGTGTPATSGPPYPSASSAHPEPRLGSGGPSAEDGPAEAGAHHHPVQEQVGELEAALVAQEPDRFGGAWIGGYEPEFRVVVALTEVDPRPTALDDFPDLVDHVTLTRVEFAALELEAARARAEEALTEAGVLGGIGVHPMDNRVLVEVAGTDVDEAEQAVSGIAGVTVTRVPELPERYPGLGVHETAPDEPTGGR</sequence>
<gene>
    <name evidence="3" type="ORF">G443_004130</name>
</gene>
<evidence type="ECO:0000313" key="4">
    <source>
        <dbReference type="Proteomes" id="UP000791080"/>
    </source>
</evidence>
<comment type="caution">
    <text evidence="3">The sequence shown here is derived from an EMBL/GenBank/DDBJ whole genome shotgun (WGS) entry which is preliminary data.</text>
</comment>
<evidence type="ECO:0000256" key="1">
    <source>
        <dbReference type="SAM" id="MobiDB-lite"/>
    </source>
</evidence>
<keyword evidence="4" id="KW-1185">Reference proteome</keyword>
<protein>
    <recommendedName>
        <fullName evidence="5">Lipoprotein</fullName>
    </recommendedName>
</protein>
<reference evidence="3 4" key="2">
    <citation type="submission" date="2022-06" db="EMBL/GenBank/DDBJ databases">
        <title>Genomic Encyclopedia of Type Strains, Phase I: the one thousand microbial genomes (KMG-I) project.</title>
        <authorList>
            <person name="Kyrpides N."/>
        </authorList>
    </citation>
    <scope>NUCLEOTIDE SEQUENCE [LARGE SCALE GENOMIC DNA]</scope>
    <source>
        <strain evidence="3 4">DSM 43889</strain>
    </source>
</reference>
<evidence type="ECO:0000256" key="2">
    <source>
        <dbReference type="SAM" id="SignalP"/>
    </source>
</evidence>
<organism evidence="3 4">
    <name type="scientific">Actinoalloteichus caeruleus DSM 43889</name>
    <dbReference type="NCBI Taxonomy" id="1120930"/>
    <lineage>
        <taxon>Bacteria</taxon>
        <taxon>Bacillati</taxon>
        <taxon>Actinomycetota</taxon>
        <taxon>Actinomycetes</taxon>
        <taxon>Pseudonocardiales</taxon>
        <taxon>Pseudonocardiaceae</taxon>
        <taxon>Actinoalloteichus</taxon>
        <taxon>Actinoalloteichus cyanogriseus</taxon>
    </lineage>
</organism>
<dbReference type="EMBL" id="AUBJ02000001">
    <property type="protein sequence ID" value="MCP2333860.1"/>
    <property type="molecule type" value="Genomic_DNA"/>
</dbReference>
<feature type="region of interest" description="Disordered" evidence="1">
    <location>
        <begin position="28"/>
        <end position="69"/>
    </location>
</feature>